<keyword evidence="1" id="KW-1133">Transmembrane helix</keyword>
<feature type="transmembrane region" description="Helical" evidence="1">
    <location>
        <begin position="432"/>
        <end position="450"/>
    </location>
</feature>
<dbReference type="AlphaFoldDB" id="A0A0G0YTV8"/>
<keyword evidence="1" id="KW-0812">Transmembrane</keyword>
<gene>
    <name evidence="2" type="ORF">UV02_C0048G0004</name>
</gene>
<comment type="caution">
    <text evidence="2">The sequence shown here is derived from an EMBL/GenBank/DDBJ whole genome shotgun (WGS) entry which is preliminary data.</text>
</comment>
<evidence type="ECO:0000256" key="1">
    <source>
        <dbReference type="SAM" id="Phobius"/>
    </source>
</evidence>
<proteinExistence type="predicted"/>
<organism evidence="2 3">
    <name type="scientific">Candidatus Kuenenbacteria bacterium GW2011_GWA2_42_15</name>
    <dbReference type="NCBI Taxonomy" id="1618677"/>
    <lineage>
        <taxon>Bacteria</taxon>
        <taxon>Candidatus Kueneniibacteriota</taxon>
    </lineage>
</organism>
<protein>
    <submittedName>
        <fullName evidence="2">Uncharacterized protein</fullName>
    </submittedName>
</protein>
<reference evidence="2 3" key="1">
    <citation type="journal article" date="2015" name="Nature">
        <title>rRNA introns, odd ribosomes, and small enigmatic genomes across a large radiation of phyla.</title>
        <authorList>
            <person name="Brown C.T."/>
            <person name="Hug L.A."/>
            <person name="Thomas B.C."/>
            <person name="Sharon I."/>
            <person name="Castelle C.J."/>
            <person name="Singh A."/>
            <person name="Wilkins M.J."/>
            <person name="Williams K.H."/>
            <person name="Banfield J.F."/>
        </authorList>
    </citation>
    <scope>NUCLEOTIDE SEQUENCE [LARGE SCALE GENOMIC DNA]</scope>
</reference>
<evidence type="ECO:0000313" key="2">
    <source>
        <dbReference type="EMBL" id="KKS40052.1"/>
    </source>
</evidence>
<feature type="transmembrane region" description="Helical" evidence="1">
    <location>
        <begin position="470"/>
        <end position="490"/>
    </location>
</feature>
<name>A0A0G0YTV8_9BACT</name>
<evidence type="ECO:0000313" key="3">
    <source>
        <dbReference type="Proteomes" id="UP000034516"/>
    </source>
</evidence>
<keyword evidence="1" id="KW-0472">Membrane</keyword>
<accession>A0A0G0YTV8</accession>
<feature type="transmembrane region" description="Helical" evidence="1">
    <location>
        <begin position="403"/>
        <end position="426"/>
    </location>
</feature>
<dbReference type="EMBL" id="LCCW01000048">
    <property type="protein sequence ID" value="KKS40052.1"/>
    <property type="molecule type" value="Genomic_DNA"/>
</dbReference>
<feature type="transmembrane region" description="Helical" evidence="1">
    <location>
        <begin position="496"/>
        <end position="518"/>
    </location>
</feature>
<feature type="transmembrane region" description="Helical" evidence="1">
    <location>
        <begin position="344"/>
        <end position="365"/>
    </location>
</feature>
<feature type="transmembrane region" description="Helical" evidence="1">
    <location>
        <begin position="316"/>
        <end position="338"/>
    </location>
</feature>
<dbReference type="Proteomes" id="UP000034516">
    <property type="component" value="Unassembled WGS sequence"/>
</dbReference>
<sequence length="533" mass="61899">MSQNNLINAVENWLLNYQDILEAKKEESRHGSRIVVSDAASRLAFIYEKIRNTVDYREDHLLRRYATARILRRIATPGNKGSDLARPLIEELIRARYLANNAVPEQMIEKVSHLINKYIVIYNVIIDSNYPPKEMKGFFNWLINLAACEVEEALVPSGEEKILVEVVERTIKQNLVFDGNCHLDEQGKNIQVYVAILKSLLKADEMTVNYFLLKYYFPEWHDLTLPEAERAAHDVKCSQGIIKENFNHHLNDKLVREFKKYTAVFWILQDIVQSNPEEYLNIFSKKEKLLEKVEQTCREKYGQIGARVRRAIVRSVIYIFCTKIIFGILLELPFDYFILNELRWPPLVINALFPPALMAAIGMSIRVPGANNTASIKKEVENIVYGDDSGELRVKIMKSKKGFLNVLLNFFYAIMYLVSFGLVVYGLLRLNFSAASIAIFLLFLTVVSFFSLRIRRTAAELIILEQKERFLTIIIAFLFVPILRVGRWIAMHSSKINVFIFVLDFIIEAPFKIFVRIFEDLVIFIKEKRDEMM</sequence>